<proteinExistence type="inferred from homology"/>
<accession>A0A8S4PI66</accession>
<dbReference type="PROSITE" id="PS00436">
    <property type="entry name" value="PEROXIDASE_2"/>
    <property type="match status" value="1"/>
</dbReference>
<dbReference type="EMBL" id="CAIIXF020000008">
    <property type="protein sequence ID" value="CAH1792903.1"/>
    <property type="molecule type" value="Genomic_DNA"/>
</dbReference>
<dbReference type="Proteomes" id="UP000749559">
    <property type="component" value="Unassembled WGS sequence"/>
</dbReference>
<keyword evidence="9" id="KW-1185">Reference proteome</keyword>
<evidence type="ECO:0000313" key="9">
    <source>
        <dbReference type="Proteomes" id="UP000749559"/>
    </source>
</evidence>
<evidence type="ECO:0000256" key="5">
    <source>
        <dbReference type="ARBA" id="ARBA00023004"/>
    </source>
</evidence>
<evidence type="ECO:0000259" key="7">
    <source>
        <dbReference type="Pfam" id="PF00141"/>
    </source>
</evidence>
<dbReference type="GO" id="GO:0004601">
    <property type="term" value="F:peroxidase activity"/>
    <property type="evidence" value="ECO:0007669"/>
    <property type="project" value="UniProtKB-KW"/>
</dbReference>
<dbReference type="Gene3D" id="1.10.520.10">
    <property type="match status" value="1"/>
</dbReference>
<evidence type="ECO:0000256" key="6">
    <source>
        <dbReference type="RuleBase" id="RU004241"/>
    </source>
</evidence>
<dbReference type="Pfam" id="PF00141">
    <property type="entry name" value="peroxidase"/>
    <property type="match status" value="1"/>
</dbReference>
<dbReference type="GO" id="GO:0006979">
    <property type="term" value="P:response to oxidative stress"/>
    <property type="evidence" value="ECO:0007669"/>
    <property type="project" value="InterPro"/>
</dbReference>
<keyword evidence="5" id="KW-0408">Iron</keyword>
<dbReference type="InterPro" id="IPR010255">
    <property type="entry name" value="Haem_peroxidase_sf"/>
</dbReference>
<comment type="caution">
    <text evidence="8">The sequence shown here is derived from an EMBL/GenBank/DDBJ whole genome shotgun (WGS) entry which is preliminary data.</text>
</comment>
<name>A0A8S4PI66_OWEFU</name>
<dbReference type="GO" id="GO:0046872">
    <property type="term" value="F:metal ion binding"/>
    <property type="evidence" value="ECO:0007669"/>
    <property type="project" value="UniProtKB-KW"/>
</dbReference>
<reference evidence="8" key="1">
    <citation type="submission" date="2022-03" db="EMBL/GenBank/DDBJ databases">
        <authorList>
            <person name="Martin C."/>
        </authorList>
    </citation>
    <scope>NUCLEOTIDE SEQUENCE</scope>
</reference>
<dbReference type="GO" id="GO:0020037">
    <property type="term" value="F:heme binding"/>
    <property type="evidence" value="ECO:0007669"/>
    <property type="project" value="InterPro"/>
</dbReference>
<sequence length="199" mass="22307">QHLSDTVLSACDGHDFKIINFKEIQVGFILYIGDLRRMSQPITKMFTLCLILIGLFGTCISLKQSEVNSIMTLMKEVIDADAVENFGHSMLAPGIVRLIFHDCLGGCDGCIDKSNVGNAGLEQYIAQLEPVYEEIINNMEIPISHADFWTLASIYAIQHCSREDRFSDYLPQPRFRYGRKDCGSTSPYTEEPGKVFPDG</sequence>
<keyword evidence="1" id="KW-0575">Peroxidase</keyword>
<feature type="domain" description="Plant heme peroxidase family profile" evidence="7">
    <location>
        <begin position="85"/>
        <end position="186"/>
    </location>
</feature>
<feature type="non-terminal residue" evidence="8">
    <location>
        <position position="1"/>
    </location>
</feature>
<evidence type="ECO:0000256" key="3">
    <source>
        <dbReference type="ARBA" id="ARBA00022723"/>
    </source>
</evidence>
<dbReference type="InterPro" id="IPR002016">
    <property type="entry name" value="Haem_peroxidase"/>
</dbReference>
<evidence type="ECO:0000256" key="2">
    <source>
        <dbReference type="ARBA" id="ARBA00022617"/>
    </source>
</evidence>
<evidence type="ECO:0000256" key="1">
    <source>
        <dbReference type="ARBA" id="ARBA00022559"/>
    </source>
</evidence>
<protein>
    <recommendedName>
        <fullName evidence="7">Plant heme peroxidase family profile domain-containing protein</fullName>
    </recommendedName>
</protein>
<keyword evidence="2" id="KW-0349">Heme</keyword>
<dbReference type="AlphaFoldDB" id="A0A8S4PI66"/>
<keyword evidence="3" id="KW-0479">Metal-binding</keyword>
<evidence type="ECO:0000256" key="4">
    <source>
        <dbReference type="ARBA" id="ARBA00023002"/>
    </source>
</evidence>
<keyword evidence="4" id="KW-0560">Oxidoreductase</keyword>
<gene>
    <name evidence="8" type="ORF">OFUS_LOCUS17819</name>
</gene>
<dbReference type="SUPFAM" id="SSF48113">
    <property type="entry name" value="Heme-dependent peroxidases"/>
    <property type="match status" value="1"/>
</dbReference>
<feature type="non-terminal residue" evidence="8">
    <location>
        <position position="199"/>
    </location>
</feature>
<organism evidence="8 9">
    <name type="scientific">Owenia fusiformis</name>
    <name type="common">Polychaete worm</name>
    <dbReference type="NCBI Taxonomy" id="6347"/>
    <lineage>
        <taxon>Eukaryota</taxon>
        <taxon>Metazoa</taxon>
        <taxon>Spiralia</taxon>
        <taxon>Lophotrochozoa</taxon>
        <taxon>Annelida</taxon>
        <taxon>Polychaeta</taxon>
        <taxon>Sedentaria</taxon>
        <taxon>Canalipalpata</taxon>
        <taxon>Sabellida</taxon>
        <taxon>Oweniida</taxon>
        <taxon>Oweniidae</taxon>
        <taxon>Owenia</taxon>
    </lineage>
</organism>
<evidence type="ECO:0000313" key="8">
    <source>
        <dbReference type="EMBL" id="CAH1792903.1"/>
    </source>
</evidence>
<dbReference type="OrthoDB" id="9970727at2759"/>
<comment type="similarity">
    <text evidence="6">Belongs to the peroxidase family.</text>
</comment>
<dbReference type="InterPro" id="IPR019794">
    <property type="entry name" value="Peroxidases_AS"/>
</dbReference>